<feature type="region of interest" description="Disordered" evidence="1">
    <location>
        <begin position="283"/>
        <end position="320"/>
    </location>
</feature>
<keyword evidence="3" id="KW-1185">Reference proteome</keyword>
<dbReference type="STRING" id="1793.AWC04_19385"/>
<feature type="region of interest" description="Disordered" evidence="1">
    <location>
        <begin position="341"/>
        <end position="435"/>
    </location>
</feature>
<dbReference type="InterPro" id="IPR029058">
    <property type="entry name" value="AB_hydrolase_fold"/>
</dbReference>
<feature type="compositionally biased region" description="Basic and acidic residues" evidence="1">
    <location>
        <begin position="401"/>
        <end position="420"/>
    </location>
</feature>
<dbReference type="Gene3D" id="3.40.50.1820">
    <property type="entry name" value="alpha/beta hydrolase"/>
    <property type="match status" value="1"/>
</dbReference>
<sequence length="435" mass="45681">MLGFAPGLTPTAAAERAPRALATQTDLAATVYYLRGTNIGNEPTDDQYRAFIDTVLAGTESPAGPQKNQIDYPATIWPVSKGYLGDAKWNDSVAAGVAGLDAADPGAGDVVFGFSQGAVVASQYKAQGPTGATYVLVENPNRPNGGVMSRFQGLTIPIMDLTFSGPTPDNGDETIDIARQYDGWADFPTYPVNLLADLNAVMGIALVHGKTQTELTEQDLADAKAAGGMYYQEHGNTTYYLVRTDTLPLLMPIAGVAPDLAAALDPPLRAIIETGYDRSDYSVNTPAKLLPSPSSVQHSLQRVADDDNPTESAAGQASADLTRSTAKTLVAALKLNPLAPQSTTASRLSLRRSEGVGPAAPGTTRDEAEENTGADAADDSPGVVRKPRLRIPKLPGFSALRAKERTSDGDSAETRSERTRFSRGPSARGTGDSGQ</sequence>
<accession>A0A1X1QZ51</accession>
<dbReference type="InterPro" id="IPR013228">
    <property type="entry name" value="PE-PPE_C"/>
</dbReference>
<feature type="compositionally biased region" description="Acidic residues" evidence="1">
    <location>
        <begin position="367"/>
        <end position="378"/>
    </location>
</feature>
<evidence type="ECO:0000313" key="2">
    <source>
        <dbReference type="EMBL" id="ORU96734.1"/>
    </source>
</evidence>
<dbReference type="Pfam" id="PF08237">
    <property type="entry name" value="PE-PPE"/>
    <property type="match status" value="1"/>
</dbReference>
<evidence type="ECO:0000256" key="1">
    <source>
        <dbReference type="SAM" id="MobiDB-lite"/>
    </source>
</evidence>
<proteinExistence type="predicted"/>
<dbReference type="SUPFAM" id="SSF53474">
    <property type="entry name" value="alpha/beta-Hydrolases"/>
    <property type="match status" value="1"/>
</dbReference>
<dbReference type="Proteomes" id="UP000193484">
    <property type="component" value="Unassembled WGS sequence"/>
</dbReference>
<evidence type="ECO:0000313" key="3">
    <source>
        <dbReference type="Proteomes" id="UP000193484"/>
    </source>
</evidence>
<dbReference type="AlphaFoldDB" id="A0A1X1QZ51"/>
<comment type="caution">
    <text evidence="2">The sequence shown here is derived from an EMBL/GenBank/DDBJ whole genome shotgun (WGS) entry which is preliminary data.</text>
</comment>
<dbReference type="EMBL" id="LQOJ01000073">
    <property type="protein sequence ID" value="ORU96734.1"/>
    <property type="molecule type" value="Genomic_DNA"/>
</dbReference>
<organism evidence="2 3">
    <name type="scientific">Mycolicibacterium fallax</name>
    <name type="common">Mycobacterium fallax</name>
    <dbReference type="NCBI Taxonomy" id="1793"/>
    <lineage>
        <taxon>Bacteria</taxon>
        <taxon>Bacillati</taxon>
        <taxon>Actinomycetota</taxon>
        <taxon>Actinomycetes</taxon>
        <taxon>Mycobacteriales</taxon>
        <taxon>Mycobacteriaceae</taxon>
        <taxon>Mycolicibacterium</taxon>
    </lineage>
</organism>
<protein>
    <submittedName>
        <fullName evidence="2">Uncharacterized protein</fullName>
    </submittedName>
</protein>
<name>A0A1X1QZ51_MYCFA</name>
<gene>
    <name evidence="2" type="ORF">AWC04_19385</name>
</gene>
<feature type="compositionally biased region" description="Polar residues" evidence="1">
    <location>
        <begin position="310"/>
        <end position="320"/>
    </location>
</feature>
<reference evidence="2 3" key="1">
    <citation type="submission" date="2016-01" db="EMBL/GenBank/DDBJ databases">
        <title>The new phylogeny of the genus Mycobacterium.</title>
        <authorList>
            <person name="Tarcisio F."/>
            <person name="Conor M."/>
            <person name="Antonella G."/>
            <person name="Elisabetta G."/>
            <person name="Giulia F.S."/>
            <person name="Sara T."/>
            <person name="Anna F."/>
            <person name="Clotilde B."/>
            <person name="Roberto B."/>
            <person name="Veronica D.S."/>
            <person name="Fabio R."/>
            <person name="Monica P."/>
            <person name="Olivier J."/>
            <person name="Enrico T."/>
            <person name="Nicola S."/>
        </authorList>
    </citation>
    <scope>NUCLEOTIDE SEQUENCE [LARGE SCALE GENOMIC DNA]</scope>
    <source>
        <strain evidence="2 3">DSM 44179</strain>
    </source>
</reference>